<name>A0A9N9IAW6_9GLOM</name>
<dbReference type="AlphaFoldDB" id="A0A9N9IAW6"/>
<keyword evidence="2" id="KW-1185">Reference proteome</keyword>
<protein>
    <submittedName>
        <fullName evidence="1">1830_t:CDS:1</fullName>
    </submittedName>
</protein>
<reference evidence="1" key="1">
    <citation type="submission" date="2021-06" db="EMBL/GenBank/DDBJ databases">
        <authorList>
            <person name="Kallberg Y."/>
            <person name="Tangrot J."/>
            <person name="Rosling A."/>
        </authorList>
    </citation>
    <scope>NUCLEOTIDE SEQUENCE</scope>
    <source>
        <strain evidence="1">UK204</strain>
    </source>
</reference>
<sequence length="83" mass="9674">MYKTVIHNFNSQSNDIILNKNYNNIPLQLIEAIVDALRSKECSSEIINDLDYFLEALDKYLKIANLNNEDIDINIARILLYKL</sequence>
<proteinExistence type="predicted"/>
<comment type="caution">
    <text evidence="1">The sequence shown here is derived from an EMBL/GenBank/DDBJ whole genome shotgun (WGS) entry which is preliminary data.</text>
</comment>
<gene>
    <name evidence="1" type="ORF">FCALED_LOCUS14755</name>
</gene>
<evidence type="ECO:0000313" key="2">
    <source>
        <dbReference type="Proteomes" id="UP000789570"/>
    </source>
</evidence>
<dbReference type="EMBL" id="CAJVPQ010011466">
    <property type="protein sequence ID" value="CAG8727321.1"/>
    <property type="molecule type" value="Genomic_DNA"/>
</dbReference>
<evidence type="ECO:0000313" key="1">
    <source>
        <dbReference type="EMBL" id="CAG8727321.1"/>
    </source>
</evidence>
<accession>A0A9N9IAW6</accession>
<feature type="non-terminal residue" evidence="1">
    <location>
        <position position="83"/>
    </location>
</feature>
<dbReference type="Proteomes" id="UP000789570">
    <property type="component" value="Unassembled WGS sequence"/>
</dbReference>
<dbReference type="OrthoDB" id="2399425at2759"/>
<organism evidence="1 2">
    <name type="scientific">Funneliformis caledonium</name>
    <dbReference type="NCBI Taxonomy" id="1117310"/>
    <lineage>
        <taxon>Eukaryota</taxon>
        <taxon>Fungi</taxon>
        <taxon>Fungi incertae sedis</taxon>
        <taxon>Mucoromycota</taxon>
        <taxon>Glomeromycotina</taxon>
        <taxon>Glomeromycetes</taxon>
        <taxon>Glomerales</taxon>
        <taxon>Glomeraceae</taxon>
        <taxon>Funneliformis</taxon>
    </lineage>
</organism>